<evidence type="ECO:0000256" key="3">
    <source>
        <dbReference type="ARBA" id="ARBA00023242"/>
    </source>
</evidence>
<dbReference type="AlphaFoldDB" id="J4I1I0"/>
<proteinExistence type="predicted"/>
<accession>J4I1I0</accession>
<dbReference type="STRING" id="599839.J4I1I0"/>
<feature type="compositionally biased region" description="Basic residues" evidence="5">
    <location>
        <begin position="584"/>
        <end position="596"/>
    </location>
</feature>
<feature type="coiled-coil region" evidence="4">
    <location>
        <begin position="216"/>
        <end position="243"/>
    </location>
</feature>
<dbReference type="HOGENOM" id="CLU_024644_0_0_1"/>
<evidence type="ECO:0000256" key="2">
    <source>
        <dbReference type="ARBA" id="ARBA00022763"/>
    </source>
</evidence>
<evidence type="ECO:0000256" key="4">
    <source>
        <dbReference type="SAM" id="Coils"/>
    </source>
</evidence>
<protein>
    <recommendedName>
        <fullName evidence="6">DNA endonuclease activator Ctp1 C-terminal domain-containing protein</fullName>
    </recommendedName>
</protein>
<evidence type="ECO:0000313" key="8">
    <source>
        <dbReference type="Proteomes" id="UP000006352"/>
    </source>
</evidence>
<feature type="compositionally biased region" description="Basic and acidic residues" evidence="5">
    <location>
        <begin position="612"/>
        <end position="629"/>
    </location>
</feature>
<dbReference type="RefSeq" id="XP_012184905.1">
    <property type="nucleotide sequence ID" value="XM_012329515.1"/>
</dbReference>
<dbReference type="PANTHER" id="PTHR15107:SF0">
    <property type="entry name" value="DNA ENDONUCLEASE ACTIVATOR CTP1 C-TERMINAL DOMAIN-CONTAINING PROTEIN"/>
    <property type="match status" value="1"/>
</dbReference>
<feature type="compositionally biased region" description="Basic and acidic residues" evidence="5">
    <location>
        <begin position="320"/>
        <end position="333"/>
    </location>
</feature>
<sequence>MKPEAKKANISAREHIHELEDKVRRLKYMGDGLRNELFDTSQRGHRLASDMGFENIEDAESAVAARPRIFNRLFIENAATRVELLETQVAKHIELDAEAREALVDASQEIHELKKENERLVAELIAANQQNEALKGTLDRFEGKLETPVRPLASTTGLPTPALTVVKKRALGDVTPLIATSSPVLHKENIVSSRSNITPQLSPFVDDHSDSPVTDLSLLSARYTELREKYETLQDQKKRDDAKYKDHYLKWKNFKQWITNRQEGSLSDTMIDGKPVNLENLQKVRKNYLMRGPRVSIPESANLSDVAVVTKASATPPTTDEIKETRTSDRNEFAEALPPSSLTRRLLEEAQQDAIDSAVMKPRIQHSPNSSPIATPSRRRGRKRKYGETLSSETEDDSQAPDPVYFTQPGLRIRRLASNSNQCQRDGAAQADHTGLSKDSADVCKSGRVVQEGVASSSLSRSSTPHRSSTGTTSTARNNADKENGSVQRSTKARSGDYSVYKGRGRYAAPNSSEDAAINALYEIDPVQNGGVQFQFEEVVRNKERRKRLDAGDCDDCRNYYDAVGPLPARLKPPLWRSPQSSPSRRKTHCHKHKHNMAGPSTSFDPDFDSDETGRREQDVRQHKQEISRHRQRWAPPTTPPKYWSIGFPDTQETVAINDRAREMHAEKRARIEREAE</sequence>
<name>J4I1I0_9APHY</name>
<feature type="region of interest" description="Disordered" evidence="5">
    <location>
        <begin position="422"/>
        <end position="510"/>
    </location>
</feature>
<dbReference type="PANTHER" id="PTHR15107">
    <property type="entry name" value="RETINOBLASTOMA BINDING PROTEIN 8"/>
    <property type="match status" value="1"/>
</dbReference>
<feature type="compositionally biased region" description="Low complexity" evidence="5">
    <location>
        <begin position="456"/>
        <end position="475"/>
    </location>
</feature>
<evidence type="ECO:0000259" key="6">
    <source>
        <dbReference type="Pfam" id="PF08573"/>
    </source>
</evidence>
<keyword evidence="8" id="KW-1185">Reference proteome</keyword>
<organism evidence="7 8">
    <name type="scientific">Fibroporia radiculosa</name>
    <dbReference type="NCBI Taxonomy" id="599839"/>
    <lineage>
        <taxon>Eukaryota</taxon>
        <taxon>Fungi</taxon>
        <taxon>Dikarya</taxon>
        <taxon>Basidiomycota</taxon>
        <taxon>Agaricomycotina</taxon>
        <taxon>Agaricomycetes</taxon>
        <taxon>Polyporales</taxon>
        <taxon>Fibroporiaceae</taxon>
        <taxon>Fibroporia</taxon>
    </lineage>
</organism>
<comment type="subcellular location">
    <subcellularLocation>
        <location evidence="1">Nucleus</location>
    </subcellularLocation>
</comment>
<dbReference type="GO" id="GO:0003684">
    <property type="term" value="F:damaged DNA binding"/>
    <property type="evidence" value="ECO:0007669"/>
    <property type="project" value="TreeGrafter"/>
</dbReference>
<dbReference type="EMBL" id="HE797198">
    <property type="protein sequence ID" value="CCM05622.1"/>
    <property type="molecule type" value="Genomic_DNA"/>
</dbReference>
<keyword evidence="4" id="KW-0175">Coiled coil</keyword>
<dbReference type="OrthoDB" id="5801062at2759"/>
<reference evidence="7 8" key="1">
    <citation type="journal article" date="2012" name="Appl. Environ. Microbiol.">
        <title>Short-read sequencing for genomic analysis of the brown rot fungus Fibroporia radiculosa.</title>
        <authorList>
            <person name="Tang J.D."/>
            <person name="Perkins A.D."/>
            <person name="Sonstegard T.S."/>
            <person name="Schroeder S.G."/>
            <person name="Burgess S.C."/>
            <person name="Diehl S.V."/>
        </authorList>
    </citation>
    <scope>NUCLEOTIDE SEQUENCE [LARGE SCALE GENOMIC DNA]</scope>
    <source>
        <strain evidence="7 8">TFFH 294</strain>
    </source>
</reference>
<feature type="region of interest" description="Disordered" evidence="5">
    <location>
        <begin position="358"/>
        <end position="405"/>
    </location>
</feature>
<dbReference type="Pfam" id="PF08573">
    <property type="entry name" value="SAE2"/>
    <property type="match status" value="1"/>
</dbReference>
<dbReference type="GeneID" id="24100533"/>
<evidence type="ECO:0000256" key="5">
    <source>
        <dbReference type="SAM" id="MobiDB-lite"/>
    </source>
</evidence>
<feature type="domain" description="DNA endonuclease activator Ctp1 C-terminal" evidence="6">
    <location>
        <begin position="535"/>
        <end position="653"/>
    </location>
</feature>
<dbReference type="Proteomes" id="UP000006352">
    <property type="component" value="Unassembled WGS sequence"/>
</dbReference>
<gene>
    <name evidence="7" type="ORF">FIBRA_07851</name>
</gene>
<evidence type="ECO:0000256" key="1">
    <source>
        <dbReference type="ARBA" id="ARBA00004123"/>
    </source>
</evidence>
<feature type="region of interest" description="Disordered" evidence="5">
    <location>
        <begin position="311"/>
        <end position="342"/>
    </location>
</feature>
<dbReference type="InterPro" id="IPR013882">
    <property type="entry name" value="Ctp1_C"/>
</dbReference>
<feature type="coiled-coil region" evidence="4">
    <location>
        <begin position="96"/>
        <end position="144"/>
    </location>
</feature>
<keyword evidence="2" id="KW-0227">DNA damage</keyword>
<dbReference type="InParanoid" id="J4I1I0"/>
<dbReference type="InterPro" id="IPR033316">
    <property type="entry name" value="RBBP8-like"/>
</dbReference>
<evidence type="ECO:0000313" key="7">
    <source>
        <dbReference type="EMBL" id="CCM05622.1"/>
    </source>
</evidence>
<dbReference type="GO" id="GO:0005634">
    <property type="term" value="C:nucleus"/>
    <property type="evidence" value="ECO:0007669"/>
    <property type="project" value="UniProtKB-SubCell"/>
</dbReference>
<feature type="region of interest" description="Disordered" evidence="5">
    <location>
        <begin position="571"/>
        <end position="650"/>
    </location>
</feature>
<dbReference type="GO" id="GO:0010792">
    <property type="term" value="P:DNA double-strand break processing involved in repair via single-strand annealing"/>
    <property type="evidence" value="ECO:0007669"/>
    <property type="project" value="TreeGrafter"/>
</dbReference>
<keyword evidence="3" id="KW-0539">Nucleus</keyword>